<dbReference type="Proteomes" id="UP000823749">
    <property type="component" value="Chromosome 4"/>
</dbReference>
<sequence length="315" mass="34861">MGSLLRISIRRQFGMENMEEPIAAFTGSLLDLLLFISKHAQRRGDGSLHTLHPTLHPNGDSEQTAHVDNLQLQVRMFIFPQLDLRPSICSTPPLQITTSLLLRSYYNWESSLCLVESIDPCVVDSGTNGDIRVPDNALLKFKPNCDLPIKGLEVLSSCNGIICLYKPRSYDPYVICNPVIDEYVVVPQVEKGSICGSGFGFCSGTNQYKVLRFLSSSVGFGSPGIIKLEAEINTVGTNLWRGVGDAPLYLHLYSGGCFLNGALHWIVHDTENCFESMCCFNFGKERFQPFPGPSQFRGLPGQLQVEKILSLKSHG</sequence>
<comment type="caution">
    <text evidence="2">The sequence shown here is derived from an EMBL/GenBank/DDBJ whole genome shotgun (WGS) entry which is preliminary data.</text>
</comment>
<protein>
    <recommendedName>
        <fullName evidence="1">F-box associated beta-propeller type 1 domain-containing protein</fullName>
    </recommendedName>
</protein>
<evidence type="ECO:0000313" key="2">
    <source>
        <dbReference type="EMBL" id="KAG5551595.1"/>
    </source>
</evidence>
<dbReference type="InterPro" id="IPR050796">
    <property type="entry name" value="SCF_F-box_component"/>
</dbReference>
<dbReference type="PANTHER" id="PTHR31672">
    <property type="entry name" value="BNACNNG10540D PROTEIN"/>
    <property type="match status" value="1"/>
</dbReference>
<proteinExistence type="predicted"/>
<name>A0AAV6KGG3_9ERIC</name>
<dbReference type="NCBIfam" id="TIGR01640">
    <property type="entry name" value="F_box_assoc_1"/>
    <property type="match status" value="1"/>
</dbReference>
<evidence type="ECO:0000259" key="1">
    <source>
        <dbReference type="Pfam" id="PF07734"/>
    </source>
</evidence>
<evidence type="ECO:0000313" key="3">
    <source>
        <dbReference type="Proteomes" id="UP000823749"/>
    </source>
</evidence>
<dbReference type="EMBL" id="JACTNZ010000004">
    <property type="protein sequence ID" value="KAG5551595.1"/>
    <property type="molecule type" value="Genomic_DNA"/>
</dbReference>
<dbReference type="InterPro" id="IPR006527">
    <property type="entry name" value="F-box-assoc_dom_typ1"/>
</dbReference>
<reference evidence="2" key="1">
    <citation type="submission" date="2020-08" db="EMBL/GenBank/DDBJ databases">
        <title>Plant Genome Project.</title>
        <authorList>
            <person name="Zhang R.-G."/>
        </authorList>
    </citation>
    <scope>NUCLEOTIDE SEQUENCE</scope>
    <source>
        <strain evidence="2">WSP0</strain>
        <tissue evidence="2">Leaf</tissue>
    </source>
</reference>
<keyword evidence="3" id="KW-1185">Reference proteome</keyword>
<organism evidence="2 3">
    <name type="scientific">Rhododendron griersonianum</name>
    <dbReference type="NCBI Taxonomy" id="479676"/>
    <lineage>
        <taxon>Eukaryota</taxon>
        <taxon>Viridiplantae</taxon>
        <taxon>Streptophyta</taxon>
        <taxon>Embryophyta</taxon>
        <taxon>Tracheophyta</taxon>
        <taxon>Spermatophyta</taxon>
        <taxon>Magnoliopsida</taxon>
        <taxon>eudicotyledons</taxon>
        <taxon>Gunneridae</taxon>
        <taxon>Pentapetalae</taxon>
        <taxon>asterids</taxon>
        <taxon>Ericales</taxon>
        <taxon>Ericaceae</taxon>
        <taxon>Ericoideae</taxon>
        <taxon>Rhodoreae</taxon>
        <taxon>Rhododendron</taxon>
    </lineage>
</organism>
<feature type="domain" description="F-box associated beta-propeller type 1" evidence="1">
    <location>
        <begin position="155"/>
        <end position="290"/>
    </location>
</feature>
<gene>
    <name evidence="2" type="ORF">RHGRI_009866</name>
</gene>
<dbReference type="PANTHER" id="PTHR31672:SF13">
    <property type="entry name" value="F-BOX PROTEIN CPR30-LIKE"/>
    <property type="match status" value="1"/>
</dbReference>
<dbReference type="AlphaFoldDB" id="A0AAV6KGG3"/>
<dbReference type="InterPro" id="IPR017451">
    <property type="entry name" value="F-box-assoc_interact_dom"/>
</dbReference>
<accession>A0AAV6KGG3</accession>
<dbReference type="Pfam" id="PF07734">
    <property type="entry name" value="FBA_1"/>
    <property type="match status" value="1"/>
</dbReference>